<protein>
    <submittedName>
        <fullName evidence="3">ATP-grasp domain-containing protein</fullName>
    </submittedName>
</protein>
<dbReference type="InterPro" id="IPR003806">
    <property type="entry name" value="ATP-grasp_PylC-type"/>
</dbReference>
<dbReference type="RefSeq" id="WP_278158473.1">
    <property type="nucleotide sequence ID" value="NZ_CP121252.1"/>
</dbReference>
<dbReference type="PROSITE" id="PS50975">
    <property type="entry name" value="ATP_GRASP"/>
    <property type="match status" value="1"/>
</dbReference>
<dbReference type="Gene3D" id="3.30.470.20">
    <property type="entry name" value="ATP-grasp fold, B domain"/>
    <property type="match status" value="1"/>
</dbReference>
<feature type="domain" description="ATP-grasp" evidence="2">
    <location>
        <begin position="120"/>
        <end position="303"/>
    </location>
</feature>
<name>A0ABY8H926_9MICC</name>
<dbReference type="Proteomes" id="UP001219037">
    <property type="component" value="Chromosome"/>
</dbReference>
<evidence type="ECO:0000259" key="2">
    <source>
        <dbReference type="PROSITE" id="PS50975"/>
    </source>
</evidence>
<reference evidence="3 4" key="1">
    <citation type="submission" date="2023-04" db="EMBL/GenBank/DDBJ databases">
        <title>Funneling lignin-derived compounds into biodiesel using alkali-halophilic Citricoccus sp. P2.</title>
        <authorList>
            <person name="Luo C.-B."/>
        </authorList>
    </citation>
    <scope>NUCLEOTIDE SEQUENCE [LARGE SCALE GENOMIC DNA]</scope>
    <source>
        <strain evidence="3 4">P2</strain>
    </source>
</reference>
<dbReference type="Pfam" id="PF21360">
    <property type="entry name" value="PylC-like_N"/>
    <property type="match status" value="1"/>
</dbReference>
<dbReference type="InterPro" id="IPR011761">
    <property type="entry name" value="ATP-grasp"/>
</dbReference>
<dbReference type="InterPro" id="IPR048764">
    <property type="entry name" value="PylC_N"/>
</dbReference>
<keyword evidence="1" id="KW-0067">ATP-binding</keyword>
<evidence type="ECO:0000256" key="1">
    <source>
        <dbReference type="PROSITE-ProRule" id="PRU00409"/>
    </source>
</evidence>
<evidence type="ECO:0000313" key="3">
    <source>
        <dbReference type="EMBL" id="WFP17158.1"/>
    </source>
</evidence>
<dbReference type="SUPFAM" id="SSF56059">
    <property type="entry name" value="Glutathione synthetase ATP-binding domain-like"/>
    <property type="match status" value="1"/>
</dbReference>
<keyword evidence="4" id="KW-1185">Reference proteome</keyword>
<evidence type="ECO:0000313" key="4">
    <source>
        <dbReference type="Proteomes" id="UP001219037"/>
    </source>
</evidence>
<organism evidence="3 4">
    <name type="scientific">Citricoccus muralis</name>
    <dbReference type="NCBI Taxonomy" id="169134"/>
    <lineage>
        <taxon>Bacteria</taxon>
        <taxon>Bacillati</taxon>
        <taxon>Actinomycetota</taxon>
        <taxon>Actinomycetes</taxon>
        <taxon>Micrococcales</taxon>
        <taxon>Micrococcaceae</taxon>
        <taxon>Citricoccus</taxon>
    </lineage>
</organism>
<keyword evidence="1" id="KW-0547">Nucleotide-binding</keyword>
<dbReference type="Gene3D" id="3.40.50.20">
    <property type="match status" value="1"/>
</dbReference>
<gene>
    <name evidence="3" type="ORF">P8192_03255</name>
</gene>
<proteinExistence type="predicted"/>
<dbReference type="EMBL" id="CP121252">
    <property type="protein sequence ID" value="WFP17158.1"/>
    <property type="molecule type" value="Genomic_DNA"/>
</dbReference>
<sequence>MRIVIGSAGRRVYLVHWFQQALRNLGIPGEVIVFDHDPHAAAVAAADGHRVMPAYISPEYPQAMIDAVEELRPDLFITLNDQELTLLSRGLADQLRDRGVTVPVLGPLQHQIAADKFQTSAALEHAGIPVPHCALLSDAAGVRALLERGEHFIIKDRYGSASSGLQRLSHAELSSLLAGSPDGIVFEGAERVIQVAIFGDEYGVDIIAPLTGGAVQGLLARRIVTMRNGESATAVSVDNAPFLELGQRLNTRLGVRGICSLDVLVDHHGIAHVIDINPRFSGGYPFNHLAGADVPQFMVASLAGRPAASEWAAYQLDIVSAKHEGMIRFDAPDRHAHSLQHSHL</sequence>
<accession>A0ABY8H926</accession>
<dbReference type="Pfam" id="PF02655">
    <property type="entry name" value="ATP-grasp_3"/>
    <property type="match status" value="1"/>
</dbReference>